<dbReference type="EMBL" id="BLPG01000001">
    <property type="protein sequence ID" value="GFJ93196.1"/>
    <property type="molecule type" value="Genomic_DNA"/>
</dbReference>
<feature type="transmembrane region" description="Helical" evidence="1">
    <location>
        <begin position="20"/>
        <end position="43"/>
    </location>
</feature>
<dbReference type="PANTHER" id="PTHR42305">
    <property type="entry name" value="MEMBRANE PROTEIN RV1733C-RELATED"/>
    <property type="match status" value="1"/>
</dbReference>
<evidence type="ECO:0000313" key="3">
    <source>
        <dbReference type="Proteomes" id="UP000482960"/>
    </source>
</evidence>
<evidence type="ECO:0008006" key="4">
    <source>
        <dbReference type="Google" id="ProtNLM"/>
    </source>
</evidence>
<comment type="caution">
    <text evidence="2">The sequence shown here is derived from an EMBL/GenBank/DDBJ whole genome shotgun (WGS) entry which is preliminary data.</text>
</comment>
<evidence type="ECO:0000256" key="1">
    <source>
        <dbReference type="SAM" id="Phobius"/>
    </source>
</evidence>
<accession>A0A6V8LGF9</accession>
<keyword evidence="1" id="KW-1133">Transmembrane helix</keyword>
<proteinExistence type="predicted"/>
<keyword evidence="1" id="KW-0812">Transmembrane</keyword>
<dbReference type="InterPro" id="IPR039708">
    <property type="entry name" value="MT1774/Rv1733c-like"/>
</dbReference>
<keyword evidence="1" id="KW-0472">Membrane</keyword>
<reference evidence="2 3" key="2">
    <citation type="submission" date="2020-03" db="EMBL/GenBank/DDBJ databases">
        <authorList>
            <person name="Ichikawa N."/>
            <person name="Kimura A."/>
            <person name="Kitahashi Y."/>
            <person name="Uohara A."/>
        </authorList>
    </citation>
    <scope>NUCLEOTIDE SEQUENCE [LARGE SCALE GENOMIC DNA]</scope>
    <source>
        <strain evidence="2 3">NBRC 108638</strain>
    </source>
</reference>
<organism evidence="2 3">
    <name type="scientific">Phytohabitans rumicis</name>
    <dbReference type="NCBI Taxonomy" id="1076125"/>
    <lineage>
        <taxon>Bacteria</taxon>
        <taxon>Bacillati</taxon>
        <taxon>Actinomycetota</taxon>
        <taxon>Actinomycetes</taxon>
        <taxon>Micromonosporales</taxon>
        <taxon>Micromonosporaceae</taxon>
    </lineage>
</organism>
<sequence>MVPMAIEQPDGGPYRLTAAVLSAAVLAAGIVLTIIGTATYTAARAEKSSRHQVTAHLVQDSGPPLIVPGAPVAVPPHGFAQWTAPDGARHTGLVRAEPYQKAGTAVSIWINTAGEPTEPPATADGAATRAVLAVAVAGSGLAAVIALVAQLTTAADRRRRYTTIDREWAHVEPEWTGRRS</sequence>
<feature type="transmembrane region" description="Helical" evidence="1">
    <location>
        <begin position="130"/>
        <end position="151"/>
    </location>
</feature>
<evidence type="ECO:0000313" key="2">
    <source>
        <dbReference type="EMBL" id="GFJ93196.1"/>
    </source>
</evidence>
<dbReference type="AlphaFoldDB" id="A0A6V8LGF9"/>
<keyword evidence="3" id="KW-1185">Reference proteome</keyword>
<dbReference type="Proteomes" id="UP000482960">
    <property type="component" value="Unassembled WGS sequence"/>
</dbReference>
<reference evidence="2 3" key="1">
    <citation type="submission" date="2020-03" db="EMBL/GenBank/DDBJ databases">
        <title>Whole genome shotgun sequence of Phytohabitans rumicis NBRC 108638.</title>
        <authorList>
            <person name="Komaki H."/>
            <person name="Tamura T."/>
        </authorList>
    </citation>
    <scope>NUCLEOTIDE SEQUENCE [LARGE SCALE GENOMIC DNA]</scope>
    <source>
        <strain evidence="2 3">NBRC 108638</strain>
    </source>
</reference>
<name>A0A6V8LGF9_9ACTN</name>
<dbReference type="PANTHER" id="PTHR42305:SF1">
    <property type="entry name" value="MEMBRANE PROTEIN RV1733C-RELATED"/>
    <property type="match status" value="1"/>
</dbReference>
<protein>
    <recommendedName>
        <fullName evidence="4">Integral membrane protein</fullName>
    </recommendedName>
</protein>
<gene>
    <name evidence="2" type="ORF">Prum_068380</name>
</gene>